<feature type="domain" description="Lactate/malate dehydrogenase C-terminal" evidence="16">
    <location>
        <begin position="147"/>
        <end position="309"/>
    </location>
</feature>
<dbReference type="AlphaFoldDB" id="A0A5R9IP44"/>
<evidence type="ECO:0000256" key="6">
    <source>
        <dbReference type="ARBA" id="ARBA00022532"/>
    </source>
</evidence>
<dbReference type="GO" id="GO:0006099">
    <property type="term" value="P:tricarboxylic acid cycle"/>
    <property type="evidence" value="ECO:0007669"/>
    <property type="project" value="UniProtKB-UniRule"/>
</dbReference>
<dbReference type="GO" id="GO:0006108">
    <property type="term" value="P:malate metabolic process"/>
    <property type="evidence" value="ECO:0007669"/>
    <property type="project" value="InterPro"/>
</dbReference>
<dbReference type="OrthoDB" id="9802969at2"/>
<dbReference type="GO" id="GO:0030060">
    <property type="term" value="F:L-malate dehydrogenase (NAD+) activity"/>
    <property type="evidence" value="ECO:0007669"/>
    <property type="project" value="UniProtKB-UniRule"/>
</dbReference>
<evidence type="ECO:0000313" key="18">
    <source>
        <dbReference type="Proteomes" id="UP000307790"/>
    </source>
</evidence>
<protein>
    <recommendedName>
        <fullName evidence="5 10">Malate dehydrogenase</fullName>
        <ecNumber evidence="4 10">1.1.1.37</ecNumber>
    </recommendedName>
</protein>
<evidence type="ECO:0000259" key="16">
    <source>
        <dbReference type="Pfam" id="PF02866"/>
    </source>
</evidence>
<dbReference type="EMBL" id="VCBC01000003">
    <property type="protein sequence ID" value="TLU67314.1"/>
    <property type="molecule type" value="Genomic_DNA"/>
</dbReference>
<proteinExistence type="inferred from homology"/>
<keyword evidence="6 10" id="KW-0816">Tricarboxylic acid cycle</keyword>
<comment type="similarity">
    <text evidence="2 10">Belongs to the LDH/MDH superfamily. MDH type 1 family.</text>
</comment>
<feature type="binding site" evidence="10 12">
    <location>
        <position position="81"/>
    </location>
    <ligand>
        <name>substrate</name>
    </ligand>
</feature>
<keyword evidence="18" id="KW-1185">Reference proteome</keyword>
<dbReference type="Gene3D" id="3.40.50.720">
    <property type="entry name" value="NAD(P)-binding Rossmann-like Domain"/>
    <property type="match status" value="1"/>
</dbReference>
<evidence type="ECO:0000256" key="13">
    <source>
        <dbReference type="PIRSR" id="PIRSR000102-3"/>
    </source>
</evidence>
<evidence type="ECO:0000256" key="11">
    <source>
        <dbReference type="PIRSR" id="PIRSR000102-1"/>
    </source>
</evidence>
<dbReference type="Pfam" id="PF02866">
    <property type="entry name" value="Ldh_1_C"/>
    <property type="match status" value="1"/>
</dbReference>
<keyword evidence="8 10" id="KW-0520">NAD</keyword>
<evidence type="ECO:0000256" key="2">
    <source>
        <dbReference type="ARBA" id="ARBA00008824"/>
    </source>
</evidence>
<evidence type="ECO:0000256" key="1">
    <source>
        <dbReference type="ARBA" id="ARBA00003966"/>
    </source>
</evidence>
<feature type="binding site" evidence="10 12">
    <location>
        <position position="119"/>
    </location>
    <ligand>
        <name>substrate</name>
    </ligand>
</feature>
<evidence type="ECO:0000256" key="8">
    <source>
        <dbReference type="ARBA" id="ARBA00023027"/>
    </source>
</evidence>
<evidence type="ECO:0000256" key="14">
    <source>
        <dbReference type="RuleBase" id="RU000422"/>
    </source>
</evidence>
<dbReference type="Pfam" id="PF00056">
    <property type="entry name" value="Ldh_1_N"/>
    <property type="match status" value="1"/>
</dbReference>
<evidence type="ECO:0000313" key="17">
    <source>
        <dbReference type="EMBL" id="TLU67314.1"/>
    </source>
</evidence>
<dbReference type="InterPro" id="IPR001252">
    <property type="entry name" value="Malate_DH_AS"/>
</dbReference>
<evidence type="ECO:0000256" key="9">
    <source>
        <dbReference type="ARBA" id="ARBA00048313"/>
    </source>
</evidence>
<evidence type="ECO:0000256" key="12">
    <source>
        <dbReference type="PIRSR" id="PIRSR000102-2"/>
    </source>
</evidence>
<comment type="caution">
    <text evidence="17">The sequence shown here is derived from an EMBL/GenBank/DDBJ whole genome shotgun (WGS) entry which is preliminary data.</text>
</comment>
<dbReference type="RefSeq" id="WP_138318596.1">
    <property type="nucleotide sequence ID" value="NZ_VCBC01000003.1"/>
</dbReference>
<dbReference type="Gene3D" id="3.90.110.10">
    <property type="entry name" value="Lactate dehydrogenase/glycoside hydrolase, family 4, C-terminal"/>
    <property type="match status" value="1"/>
</dbReference>
<dbReference type="GO" id="GO:0005737">
    <property type="term" value="C:cytoplasm"/>
    <property type="evidence" value="ECO:0007669"/>
    <property type="project" value="TreeGrafter"/>
</dbReference>
<name>A0A5R9IP44_9GAMM</name>
<feature type="binding site" evidence="10 12">
    <location>
        <position position="87"/>
    </location>
    <ligand>
        <name>substrate</name>
    </ligand>
</feature>
<dbReference type="SUPFAM" id="SSF56327">
    <property type="entry name" value="LDH C-terminal domain-like"/>
    <property type="match status" value="1"/>
</dbReference>
<evidence type="ECO:0000256" key="3">
    <source>
        <dbReference type="ARBA" id="ARBA00011738"/>
    </source>
</evidence>
<evidence type="ECO:0000256" key="5">
    <source>
        <dbReference type="ARBA" id="ARBA00020382"/>
    </source>
</evidence>
<comment type="catalytic activity">
    <reaction evidence="9 10 14">
        <text>(S)-malate + NAD(+) = oxaloacetate + NADH + H(+)</text>
        <dbReference type="Rhea" id="RHEA:21432"/>
        <dbReference type="ChEBI" id="CHEBI:15378"/>
        <dbReference type="ChEBI" id="CHEBI:15589"/>
        <dbReference type="ChEBI" id="CHEBI:16452"/>
        <dbReference type="ChEBI" id="CHEBI:57540"/>
        <dbReference type="ChEBI" id="CHEBI:57945"/>
        <dbReference type="EC" id="1.1.1.37"/>
    </reaction>
</comment>
<dbReference type="SUPFAM" id="SSF51735">
    <property type="entry name" value="NAD(P)-binding Rossmann-fold domains"/>
    <property type="match status" value="1"/>
</dbReference>
<evidence type="ECO:0000256" key="7">
    <source>
        <dbReference type="ARBA" id="ARBA00023002"/>
    </source>
</evidence>
<dbReference type="InterPro" id="IPR036291">
    <property type="entry name" value="NAD(P)-bd_dom_sf"/>
</dbReference>
<gene>
    <name evidence="10 17" type="primary">mdh</name>
    <name evidence="17" type="ORF">FE810_03255</name>
</gene>
<evidence type="ECO:0000259" key="15">
    <source>
        <dbReference type="Pfam" id="PF00056"/>
    </source>
</evidence>
<organism evidence="17 18">
    <name type="scientific">Thalassotalea litorea</name>
    <dbReference type="NCBI Taxonomy" id="2020715"/>
    <lineage>
        <taxon>Bacteria</taxon>
        <taxon>Pseudomonadati</taxon>
        <taxon>Pseudomonadota</taxon>
        <taxon>Gammaproteobacteria</taxon>
        <taxon>Alteromonadales</taxon>
        <taxon>Colwelliaceae</taxon>
        <taxon>Thalassotalea</taxon>
    </lineage>
</organism>
<feature type="binding site" evidence="10 12">
    <location>
        <position position="153"/>
    </location>
    <ligand>
        <name>substrate</name>
    </ligand>
</feature>
<dbReference type="InterPro" id="IPR001557">
    <property type="entry name" value="L-lactate/malate_DH"/>
</dbReference>
<dbReference type="InterPro" id="IPR001236">
    <property type="entry name" value="Lactate/malate_DH_N"/>
</dbReference>
<feature type="binding site" evidence="10 13">
    <location>
        <begin position="7"/>
        <end position="13"/>
    </location>
    <ligand>
        <name>NAD(+)</name>
        <dbReference type="ChEBI" id="CHEBI:57540"/>
    </ligand>
</feature>
<feature type="binding site" evidence="10 13">
    <location>
        <position position="34"/>
    </location>
    <ligand>
        <name>NAD(+)</name>
        <dbReference type="ChEBI" id="CHEBI:57540"/>
    </ligand>
</feature>
<dbReference type="EC" id="1.1.1.37" evidence="4 10"/>
<dbReference type="PIRSF" id="PIRSF000102">
    <property type="entry name" value="Lac_mal_DH"/>
    <property type="match status" value="1"/>
</dbReference>
<dbReference type="FunFam" id="3.90.110.10:FF:000001">
    <property type="entry name" value="Malate dehydrogenase"/>
    <property type="match status" value="1"/>
</dbReference>
<comment type="subunit">
    <text evidence="3 10">Homodimer.</text>
</comment>
<dbReference type="InterPro" id="IPR022383">
    <property type="entry name" value="Lactate/malate_DH_C"/>
</dbReference>
<sequence length="312" mass="32310">MKVTVLGAAGGIGQALSLLLKTQLPAGSELSLYDVAPVVPGVAVDLSHIPTAVSVEGYGKEDLDTALAGADIVVIPAGMPRKPGMDRADLFAVNAGIIKTLAEGIVKNCPKALVGVITNPVNGTVPIVAEVFKKAGTYEANRVFGVTTLDVIRSEAFVAELKGLNVAETNVPVIGGHSGTTILPLLSQVEGVEFSDEEVAALTPRIQNAGTEVVNAKAGGGSATLSMGAAAARFCLSLIKGLQGEANVIDYAYVEGNTGDAQYFAQPVRLGKNGVEEYLPYGELSAFEQKAKDDMLATLNKDIQEGVDFINQ</sequence>
<dbReference type="HAMAP" id="MF_01516">
    <property type="entry name" value="Malate_dehydrog_1"/>
    <property type="match status" value="1"/>
</dbReference>
<dbReference type="InterPro" id="IPR010097">
    <property type="entry name" value="Malate_DH_type1"/>
</dbReference>
<dbReference type="PROSITE" id="PS00068">
    <property type="entry name" value="MDH"/>
    <property type="match status" value="1"/>
</dbReference>
<dbReference type="PANTHER" id="PTHR11540">
    <property type="entry name" value="MALATE AND LACTATE DEHYDROGENASE"/>
    <property type="match status" value="1"/>
</dbReference>
<feature type="binding site" evidence="10 13">
    <location>
        <position position="227"/>
    </location>
    <ligand>
        <name>NAD(+)</name>
        <dbReference type="ChEBI" id="CHEBI:57540"/>
    </ligand>
</feature>
<accession>A0A5R9IP44</accession>
<feature type="domain" description="Lactate/malate dehydrogenase N-terminal" evidence="15">
    <location>
        <begin position="1"/>
        <end position="145"/>
    </location>
</feature>
<dbReference type="InterPro" id="IPR015955">
    <property type="entry name" value="Lactate_DH/Glyco_Ohase_4_C"/>
</dbReference>
<dbReference type="InterPro" id="IPR023958">
    <property type="entry name" value="Malate_DH_type1_bac"/>
</dbReference>
<keyword evidence="7 10" id="KW-0560">Oxidoreductase</keyword>
<feature type="binding site" evidence="10 13">
    <location>
        <begin position="117"/>
        <end position="119"/>
    </location>
    <ligand>
        <name>NAD(+)</name>
        <dbReference type="ChEBI" id="CHEBI:57540"/>
    </ligand>
</feature>
<feature type="active site" description="Proton acceptor" evidence="10 11">
    <location>
        <position position="177"/>
    </location>
</feature>
<dbReference type="NCBIfam" id="TIGR01772">
    <property type="entry name" value="MDH_euk_gproteo"/>
    <property type="match status" value="1"/>
</dbReference>
<dbReference type="FunFam" id="3.40.50.720:FF:000017">
    <property type="entry name" value="Malate dehydrogenase"/>
    <property type="match status" value="1"/>
</dbReference>
<feature type="binding site" evidence="10 13">
    <location>
        <position position="94"/>
    </location>
    <ligand>
        <name>NAD(+)</name>
        <dbReference type="ChEBI" id="CHEBI:57540"/>
    </ligand>
</feature>
<comment type="function">
    <text evidence="1 10">Catalyzes the reversible oxidation of malate to oxaloacetate.</text>
</comment>
<dbReference type="Proteomes" id="UP000307790">
    <property type="component" value="Unassembled WGS sequence"/>
</dbReference>
<reference evidence="17 18" key="1">
    <citation type="submission" date="2019-05" db="EMBL/GenBank/DDBJ databases">
        <title>Genome sequences of Thalassotalea litorea 1K03283.</title>
        <authorList>
            <person name="Zhang D."/>
        </authorList>
    </citation>
    <scope>NUCLEOTIDE SEQUENCE [LARGE SCALE GENOMIC DNA]</scope>
    <source>
        <strain evidence="17 18">MCCC 1K03283</strain>
    </source>
</reference>
<dbReference type="CDD" id="cd01337">
    <property type="entry name" value="MDH_glyoxysomal_mitochondrial"/>
    <property type="match status" value="1"/>
</dbReference>
<evidence type="ECO:0000256" key="10">
    <source>
        <dbReference type="HAMAP-Rule" id="MF_01516"/>
    </source>
</evidence>
<evidence type="ECO:0000256" key="4">
    <source>
        <dbReference type="ARBA" id="ARBA00012995"/>
    </source>
</evidence>
<dbReference type="PANTHER" id="PTHR11540:SF16">
    <property type="entry name" value="MALATE DEHYDROGENASE, MITOCHONDRIAL"/>
    <property type="match status" value="1"/>
</dbReference>